<dbReference type="GO" id="GO:0004519">
    <property type="term" value="F:endonuclease activity"/>
    <property type="evidence" value="ECO:0007669"/>
    <property type="project" value="UniProtKB-KW"/>
</dbReference>
<accession>A0A2P4YI14</accession>
<dbReference type="InterPro" id="IPR043502">
    <property type="entry name" value="DNA/RNA_pol_sf"/>
</dbReference>
<organism evidence="8 9">
    <name type="scientific">Phytophthora palmivora</name>
    <dbReference type="NCBI Taxonomy" id="4796"/>
    <lineage>
        <taxon>Eukaryota</taxon>
        <taxon>Sar</taxon>
        <taxon>Stramenopiles</taxon>
        <taxon>Oomycota</taxon>
        <taxon>Peronosporomycetes</taxon>
        <taxon>Peronosporales</taxon>
        <taxon>Peronosporaceae</taxon>
        <taxon>Phytophthora</taxon>
    </lineage>
</organism>
<evidence type="ECO:0000256" key="5">
    <source>
        <dbReference type="ARBA" id="ARBA00022801"/>
    </source>
</evidence>
<keyword evidence="5" id="KW-0378">Hydrolase</keyword>
<proteinExistence type="predicted"/>
<dbReference type="GO" id="GO:0016787">
    <property type="term" value="F:hydrolase activity"/>
    <property type="evidence" value="ECO:0007669"/>
    <property type="project" value="UniProtKB-KW"/>
</dbReference>
<keyword evidence="1" id="KW-0808">Transferase</keyword>
<keyword evidence="6" id="KW-0695">RNA-directed DNA polymerase</keyword>
<sequence>MLAYPDTSKQMIVMSYASDVGWGLVISQVKQWNPDTQIHEQDNELLVCMGGSFSGSALNWSVIEKESFPIVHACERLENLLLRPHGFKLYCDHRNIVYLFAPGKELKKHVRGKLLRWSTKLLEYRWGGKPLPTARIHSAKRVIRHKRKRSDAGKTIGDSSNMVAPLRPLDQDGFVWHTMDEISTLQAQYKVPQVCNPQK</sequence>
<feature type="domain" description="Reverse transcriptase RNase H-like" evidence="7">
    <location>
        <begin position="6"/>
        <end position="124"/>
    </location>
</feature>
<keyword evidence="4" id="KW-0255">Endonuclease</keyword>
<dbReference type="Pfam" id="PF17917">
    <property type="entry name" value="RT_RNaseH"/>
    <property type="match status" value="1"/>
</dbReference>
<gene>
    <name evidence="8" type="ORF">PHPALM_5162</name>
</gene>
<evidence type="ECO:0000256" key="6">
    <source>
        <dbReference type="ARBA" id="ARBA00022918"/>
    </source>
</evidence>
<evidence type="ECO:0000256" key="4">
    <source>
        <dbReference type="ARBA" id="ARBA00022759"/>
    </source>
</evidence>
<evidence type="ECO:0000313" key="9">
    <source>
        <dbReference type="Proteomes" id="UP000237271"/>
    </source>
</evidence>
<comment type="caution">
    <text evidence="8">The sequence shown here is derived from an EMBL/GenBank/DDBJ whole genome shotgun (WGS) entry which is preliminary data.</text>
</comment>
<keyword evidence="3" id="KW-0540">Nuclease</keyword>
<evidence type="ECO:0000256" key="1">
    <source>
        <dbReference type="ARBA" id="ARBA00022679"/>
    </source>
</evidence>
<evidence type="ECO:0000256" key="3">
    <source>
        <dbReference type="ARBA" id="ARBA00022722"/>
    </source>
</evidence>
<dbReference type="OrthoDB" id="127017at2759"/>
<dbReference type="InterPro" id="IPR041373">
    <property type="entry name" value="RT_RNaseH"/>
</dbReference>
<dbReference type="Proteomes" id="UP000237271">
    <property type="component" value="Unassembled WGS sequence"/>
</dbReference>
<dbReference type="GO" id="GO:0003964">
    <property type="term" value="F:RNA-directed DNA polymerase activity"/>
    <property type="evidence" value="ECO:0007669"/>
    <property type="project" value="UniProtKB-KW"/>
</dbReference>
<keyword evidence="9" id="KW-1185">Reference proteome</keyword>
<dbReference type="SUPFAM" id="SSF56672">
    <property type="entry name" value="DNA/RNA polymerases"/>
    <property type="match status" value="1"/>
</dbReference>
<dbReference type="EMBL" id="NCKW01002594">
    <property type="protein sequence ID" value="POM77452.1"/>
    <property type="molecule type" value="Genomic_DNA"/>
</dbReference>
<evidence type="ECO:0000256" key="2">
    <source>
        <dbReference type="ARBA" id="ARBA00022695"/>
    </source>
</evidence>
<dbReference type="AlphaFoldDB" id="A0A2P4YI14"/>
<protein>
    <recommendedName>
        <fullName evidence="7">Reverse transcriptase RNase H-like domain-containing protein</fullName>
    </recommendedName>
</protein>
<name>A0A2P4YI14_9STRA</name>
<keyword evidence="2" id="KW-0548">Nucleotidyltransferase</keyword>
<reference evidence="8 9" key="1">
    <citation type="journal article" date="2017" name="Genome Biol. Evol.">
        <title>Phytophthora megakarya and P. palmivora, closely related causal agents of cacao black pod rot, underwent increases in genome sizes and gene numbers by different mechanisms.</title>
        <authorList>
            <person name="Ali S.S."/>
            <person name="Shao J."/>
            <person name="Lary D.J."/>
            <person name="Kronmiller B."/>
            <person name="Shen D."/>
            <person name="Strem M.D."/>
            <person name="Amoako-Attah I."/>
            <person name="Akrofi A.Y."/>
            <person name="Begoude B.A."/>
            <person name="Ten Hoopen G.M."/>
            <person name="Coulibaly K."/>
            <person name="Kebe B.I."/>
            <person name="Melnick R.L."/>
            <person name="Guiltinan M.J."/>
            <person name="Tyler B.M."/>
            <person name="Meinhardt L.W."/>
            <person name="Bailey B.A."/>
        </authorList>
    </citation>
    <scope>NUCLEOTIDE SEQUENCE [LARGE SCALE GENOMIC DNA]</scope>
    <source>
        <strain evidence="9">sbr112.9</strain>
    </source>
</reference>
<evidence type="ECO:0000259" key="7">
    <source>
        <dbReference type="Pfam" id="PF17917"/>
    </source>
</evidence>
<evidence type="ECO:0000313" key="8">
    <source>
        <dbReference type="EMBL" id="POM77452.1"/>
    </source>
</evidence>